<proteinExistence type="predicted"/>
<protein>
    <submittedName>
        <fullName evidence="1">Uncharacterized protein</fullName>
    </submittedName>
</protein>
<dbReference type="Pfam" id="PF24175">
    <property type="entry name" value="SU10_adaptor"/>
    <property type="match status" value="1"/>
</dbReference>
<comment type="caution">
    <text evidence="1">The sequence shown here is derived from an EMBL/GenBank/DDBJ whole genome shotgun (WGS) entry which is preliminary data.</text>
</comment>
<organism evidence="1 2">
    <name type="scientific">Kistimonas scapharcae</name>
    <dbReference type="NCBI Taxonomy" id="1036133"/>
    <lineage>
        <taxon>Bacteria</taxon>
        <taxon>Pseudomonadati</taxon>
        <taxon>Pseudomonadota</taxon>
        <taxon>Gammaproteobacteria</taxon>
        <taxon>Oceanospirillales</taxon>
        <taxon>Endozoicomonadaceae</taxon>
        <taxon>Kistimonas</taxon>
    </lineage>
</organism>
<keyword evidence="2" id="KW-1185">Reference proteome</keyword>
<dbReference type="Proteomes" id="UP001500604">
    <property type="component" value="Unassembled WGS sequence"/>
</dbReference>
<dbReference type="InterPro" id="IPR056209">
    <property type="entry name" value="SU10_adaptor"/>
</dbReference>
<evidence type="ECO:0000313" key="1">
    <source>
        <dbReference type="EMBL" id="GAA4647917.1"/>
    </source>
</evidence>
<evidence type="ECO:0000313" key="2">
    <source>
        <dbReference type="Proteomes" id="UP001500604"/>
    </source>
</evidence>
<sequence length="222" mass="24318">MGTITCAEIETNARALLRDADPDGDFEHSSDELLNWIKEAHSAAVLLKPNVNTVNEAVLLAEGTRQELPAGGVSLVRAINNMGADGQTPGPTITIVSRDTLDNADPNWHFSTPSTTVEHYVFDEDDPTHFDIYPPQPASPHHIRLVFAKNPALPSSMADPITIDDIYAPVLTDYVCYRALSEDGDNPENRARAEVFYTKFSEALGVKRNIEYVISPNTGVTQ</sequence>
<reference evidence="2" key="1">
    <citation type="journal article" date="2019" name="Int. J. Syst. Evol. Microbiol.">
        <title>The Global Catalogue of Microorganisms (GCM) 10K type strain sequencing project: providing services to taxonomists for standard genome sequencing and annotation.</title>
        <authorList>
            <consortium name="The Broad Institute Genomics Platform"/>
            <consortium name="The Broad Institute Genome Sequencing Center for Infectious Disease"/>
            <person name="Wu L."/>
            <person name="Ma J."/>
        </authorList>
    </citation>
    <scope>NUCLEOTIDE SEQUENCE [LARGE SCALE GENOMIC DNA]</scope>
    <source>
        <strain evidence="2">JCM 17805</strain>
    </source>
</reference>
<accession>A0ABP8UWF0</accession>
<dbReference type="RefSeq" id="WP_345192900.1">
    <property type="nucleotide sequence ID" value="NZ_BAABFL010000013.1"/>
</dbReference>
<name>A0ABP8UWF0_9GAMM</name>
<dbReference type="EMBL" id="BAABFL010000013">
    <property type="protein sequence ID" value="GAA4647917.1"/>
    <property type="molecule type" value="Genomic_DNA"/>
</dbReference>
<gene>
    <name evidence="1" type="ORF">GCM10023116_01790</name>
</gene>